<dbReference type="Proteomes" id="UP000475862">
    <property type="component" value="Unassembled WGS sequence"/>
</dbReference>
<evidence type="ECO:0000256" key="5">
    <source>
        <dbReference type="ARBA" id="ARBA00022989"/>
    </source>
</evidence>
<evidence type="ECO:0000256" key="7">
    <source>
        <dbReference type="ARBA" id="ARBA00047368"/>
    </source>
</evidence>
<feature type="transmembrane region" description="Helical" evidence="18">
    <location>
        <begin position="152"/>
        <end position="173"/>
    </location>
</feature>
<proteinExistence type="inferred from homology"/>
<comment type="similarity">
    <text evidence="3">Belongs to the AIG1 family.</text>
</comment>
<feature type="transmembrane region" description="Helical" evidence="18">
    <location>
        <begin position="109"/>
        <end position="131"/>
    </location>
</feature>
<evidence type="ECO:0000256" key="1">
    <source>
        <dbReference type="ARBA" id="ARBA00000923"/>
    </source>
</evidence>
<comment type="catalytic activity">
    <reaction evidence="11">
        <text>12-(9Z-octadecenoyloxy)-octadecanoate + H2O = 12-hydroxyoctadecanoate + (9Z)-octadecenoate + H(+)</text>
        <dbReference type="Rhea" id="RHEA:52060"/>
        <dbReference type="ChEBI" id="CHEBI:15377"/>
        <dbReference type="ChEBI" id="CHEBI:15378"/>
        <dbReference type="ChEBI" id="CHEBI:30823"/>
        <dbReference type="ChEBI" id="CHEBI:84201"/>
        <dbReference type="ChEBI" id="CHEBI:136302"/>
    </reaction>
    <physiologicalReaction direction="left-to-right" evidence="11">
        <dbReference type="Rhea" id="RHEA:52061"/>
    </physiologicalReaction>
</comment>
<comment type="catalytic activity">
    <reaction evidence="8">
        <text>13-octadecanoyloxy-octadecanoate + H2O = 13-hydroxy-octadecanoate + octadecanoate + H(+)</text>
        <dbReference type="Rhea" id="RHEA:52084"/>
        <dbReference type="ChEBI" id="CHEBI:15377"/>
        <dbReference type="ChEBI" id="CHEBI:15378"/>
        <dbReference type="ChEBI" id="CHEBI:25629"/>
        <dbReference type="ChEBI" id="CHEBI:136304"/>
        <dbReference type="ChEBI" id="CHEBI:136335"/>
    </reaction>
    <physiologicalReaction direction="left-to-right" evidence="8">
        <dbReference type="Rhea" id="RHEA:52085"/>
    </physiologicalReaction>
</comment>
<evidence type="ECO:0000256" key="8">
    <source>
        <dbReference type="ARBA" id="ARBA00047427"/>
    </source>
</evidence>
<dbReference type="EMBL" id="VYZN01000040">
    <property type="protein sequence ID" value="KAE9532184.1"/>
    <property type="molecule type" value="Genomic_DNA"/>
</dbReference>
<accession>A0A6G0TI24</accession>
<feature type="transmembrane region" description="Helical" evidence="18">
    <location>
        <begin position="224"/>
        <end position="243"/>
    </location>
</feature>
<dbReference type="GO" id="GO:0012505">
    <property type="term" value="C:endomembrane system"/>
    <property type="evidence" value="ECO:0007669"/>
    <property type="project" value="UniProtKB-SubCell"/>
</dbReference>
<keyword evidence="4 18" id="KW-0812">Transmembrane</keyword>
<dbReference type="GO" id="GO:0016020">
    <property type="term" value="C:membrane"/>
    <property type="evidence" value="ECO:0007669"/>
    <property type="project" value="InterPro"/>
</dbReference>
<comment type="catalytic activity">
    <reaction evidence="10">
        <text>12-octadecanoyloxy-octadecanoate + H2O = 12-hydroxyoctadecanoate + octadecanoate + H(+)</text>
        <dbReference type="Rhea" id="RHEA:52080"/>
        <dbReference type="ChEBI" id="CHEBI:15377"/>
        <dbReference type="ChEBI" id="CHEBI:15378"/>
        <dbReference type="ChEBI" id="CHEBI:25629"/>
        <dbReference type="ChEBI" id="CHEBI:84201"/>
        <dbReference type="ChEBI" id="CHEBI:136330"/>
    </reaction>
    <physiologicalReaction direction="left-to-right" evidence="10">
        <dbReference type="Rhea" id="RHEA:52081"/>
    </physiologicalReaction>
</comment>
<evidence type="ECO:0000256" key="10">
    <source>
        <dbReference type="ARBA" id="ARBA00048680"/>
    </source>
</evidence>
<evidence type="ECO:0000256" key="6">
    <source>
        <dbReference type="ARBA" id="ARBA00023136"/>
    </source>
</evidence>
<evidence type="ECO:0000256" key="4">
    <source>
        <dbReference type="ARBA" id="ARBA00022692"/>
    </source>
</evidence>
<comment type="catalytic activity">
    <reaction evidence="7">
        <text>12-hexadecanoyloxy-octadecanoate + H2O = 12-hydroxyoctadecanoate + hexadecanoate + H(+)</text>
        <dbReference type="Rhea" id="RHEA:52056"/>
        <dbReference type="ChEBI" id="CHEBI:7896"/>
        <dbReference type="ChEBI" id="CHEBI:15377"/>
        <dbReference type="ChEBI" id="CHEBI:15378"/>
        <dbReference type="ChEBI" id="CHEBI:83677"/>
        <dbReference type="ChEBI" id="CHEBI:84201"/>
    </reaction>
    <physiologicalReaction direction="left-to-right" evidence="7">
        <dbReference type="Rhea" id="RHEA:52057"/>
    </physiologicalReaction>
</comment>
<feature type="region of interest" description="Disordered" evidence="17">
    <location>
        <begin position="15"/>
        <end position="37"/>
    </location>
</feature>
<dbReference type="AlphaFoldDB" id="A0A6G0TI24"/>
<evidence type="ECO:0000256" key="11">
    <source>
        <dbReference type="ARBA" id="ARBA00048701"/>
    </source>
</evidence>
<comment type="catalytic activity">
    <reaction evidence="9">
        <text>9-hexadecanoyloxy-octadecanoate + H2O = 9-hydroxy-octadecanoate + hexadecanoate + H(+)</text>
        <dbReference type="Rhea" id="RHEA:52052"/>
        <dbReference type="ChEBI" id="CHEBI:7896"/>
        <dbReference type="ChEBI" id="CHEBI:15377"/>
        <dbReference type="ChEBI" id="CHEBI:15378"/>
        <dbReference type="ChEBI" id="CHEBI:83670"/>
        <dbReference type="ChEBI" id="CHEBI:136286"/>
    </reaction>
    <physiologicalReaction direction="left-to-right" evidence="9">
        <dbReference type="Rhea" id="RHEA:52053"/>
    </physiologicalReaction>
</comment>
<comment type="catalytic activity">
    <reaction evidence="16">
        <text>12-(9Z-hexadecenoyloxy)-octadecanoate + H2O = 12-hydroxyoctadecanoate + (9Z)-hexadecenoate + H(+)</text>
        <dbReference type="Rhea" id="RHEA:52072"/>
        <dbReference type="ChEBI" id="CHEBI:15377"/>
        <dbReference type="ChEBI" id="CHEBI:15378"/>
        <dbReference type="ChEBI" id="CHEBI:32372"/>
        <dbReference type="ChEBI" id="CHEBI:84201"/>
        <dbReference type="ChEBI" id="CHEBI:136312"/>
    </reaction>
    <physiologicalReaction direction="left-to-right" evidence="16">
        <dbReference type="Rhea" id="RHEA:52073"/>
    </physiologicalReaction>
</comment>
<dbReference type="OrthoDB" id="1898221at2759"/>
<protein>
    <recommendedName>
        <fullName evidence="21">Androgen-dependent TFPI-regulating protein</fullName>
    </recommendedName>
</protein>
<evidence type="ECO:0000256" key="18">
    <source>
        <dbReference type="SAM" id="Phobius"/>
    </source>
</evidence>
<comment type="catalytic activity">
    <reaction evidence="15">
        <text>13-(9Z-hexadecenoyloxy)-octadecanoate + H2O = 13-hydroxy-octadecanoate + (9Z)-hexadecenoate + H(+)</text>
        <dbReference type="Rhea" id="RHEA:52076"/>
        <dbReference type="ChEBI" id="CHEBI:15377"/>
        <dbReference type="ChEBI" id="CHEBI:15378"/>
        <dbReference type="ChEBI" id="CHEBI:32372"/>
        <dbReference type="ChEBI" id="CHEBI:136304"/>
        <dbReference type="ChEBI" id="CHEBI:136315"/>
    </reaction>
    <physiologicalReaction direction="left-to-right" evidence="15">
        <dbReference type="Rhea" id="RHEA:52077"/>
    </physiologicalReaction>
</comment>
<keyword evidence="20" id="KW-1185">Reference proteome</keyword>
<evidence type="ECO:0000256" key="16">
    <source>
        <dbReference type="ARBA" id="ARBA00049428"/>
    </source>
</evidence>
<evidence type="ECO:0000256" key="9">
    <source>
        <dbReference type="ARBA" id="ARBA00047863"/>
    </source>
</evidence>
<reference evidence="19 20" key="1">
    <citation type="submission" date="2019-08" db="EMBL/GenBank/DDBJ databases">
        <title>The genome of the soybean aphid Biotype 1, its phylome, world population structure and adaptation to the North American continent.</title>
        <authorList>
            <person name="Giordano R."/>
            <person name="Donthu R.K."/>
            <person name="Hernandez A.G."/>
            <person name="Wright C.L."/>
            <person name="Zimin A.V."/>
        </authorList>
    </citation>
    <scope>NUCLEOTIDE SEQUENCE [LARGE SCALE GENOMIC DNA]</scope>
    <source>
        <tissue evidence="19">Whole aphids</tissue>
    </source>
</reference>
<feature type="transmembrane region" description="Helical" evidence="18">
    <location>
        <begin position="70"/>
        <end position="89"/>
    </location>
</feature>
<keyword evidence="5 18" id="KW-1133">Transmembrane helix</keyword>
<comment type="catalytic activity">
    <reaction evidence="14">
        <text>13-(9Z-octadecenoyloxy)-octadecanoate + H2O = 13-hydroxy-octadecanoate + (9Z)-octadecenoate + H(+)</text>
        <dbReference type="Rhea" id="RHEA:52064"/>
        <dbReference type="ChEBI" id="CHEBI:15377"/>
        <dbReference type="ChEBI" id="CHEBI:15378"/>
        <dbReference type="ChEBI" id="CHEBI:30823"/>
        <dbReference type="ChEBI" id="CHEBI:136303"/>
        <dbReference type="ChEBI" id="CHEBI:136304"/>
    </reaction>
    <physiologicalReaction direction="left-to-right" evidence="14">
        <dbReference type="Rhea" id="RHEA:52065"/>
    </physiologicalReaction>
</comment>
<evidence type="ECO:0000256" key="3">
    <source>
        <dbReference type="ARBA" id="ARBA00009300"/>
    </source>
</evidence>
<keyword evidence="6 18" id="KW-0472">Membrane</keyword>
<dbReference type="Pfam" id="PF04750">
    <property type="entry name" value="Far-17a_AIG1"/>
    <property type="match status" value="1"/>
</dbReference>
<comment type="subcellular location">
    <subcellularLocation>
        <location evidence="2">Endomembrane system</location>
        <topology evidence="2">Multi-pass membrane protein</topology>
    </subcellularLocation>
</comment>
<evidence type="ECO:0008006" key="21">
    <source>
        <dbReference type="Google" id="ProtNLM"/>
    </source>
</evidence>
<sequence>MSYEHAARFYRRTVSGVPPQDPLQPTRTIPSPSPEYRGYRNRSAAVVTSALHCWSYTETERQHLFRVSRLFITSYYVYVTYYGLFVLDLNSVDHPTWGDLGSNWWWKCVSVWNLILQVAYFIYCTVFIDYADSGPGKSWIKPRLQQNKKIRDFIFVSLVFPVTIDVCVMFWAICAVNKPLLFPNEMNNWIPDWYNHAVHTNPIVLTLFDMATTKHRLPKLVESTAGLFILSGSYVTCLLYNKFTTGRWIYLIIGEVTASLTEVIIYFAVTAFIMPFMCLLIGHKMCSWFSSLQMEKKHKMS</sequence>
<comment type="caution">
    <text evidence="19">The sequence shown here is derived from an EMBL/GenBank/DDBJ whole genome shotgun (WGS) entry which is preliminary data.</text>
</comment>
<dbReference type="InterPro" id="IPR006838">
    <property type="entry name" value="ADTRP_AIG1"/>
</dbReference>
<name>A0A6G0TI24_APHGL</name>
<evidence type="ECO:0000256" key="2">
    <source>
        <dbReference type="ARBA" id="ARBA00004127"/>
    </source>
</evidence>
<organism evidence="19 20">
    <name type="scientific">Aphis glycines</name>
    <name type="common">Soybean aphid</name>
    <dbReference type="NCBI Taxonomy" id="307491"/>
    <lineage>
        <taxon>Eukaryota</taxon>
        <taxon>Metazoa</taxon>
        <taxon>Ecdysozoa</taxon>
        <taxon>Arthropoda</taxon>
        <taxon>Hexapoda</taxon>
        <taxon>Insecta</taxon>
        <taxon>Pterygota</taxon>
        <taxon>Neoptera</taxon>
        <taxon>Paraneoptera</taxon>
        <taxon>Hemiptera</taxon>
        <taxon>Sternorrhyncha</taxon>
        <taxon>Aphidomorpha</taxon>
        <taxon>Aphidoidea</taxon>
        <taxon>Aphididae</taxon>
        <taxon>Aphidini</taxon>
        <taxon>Aphis</taxon>
        <taxon>Aphis</taxon>
    </lineage>
</organism>
<evidence type="ECO:0000256" key="14">
    <source>
        <dbReference type="ARBA" id="ARBA00049296"/>
    </source>
</evidence>
<evidence type="ECO:0000256" key="15">
    <source>
        <dbReference type="ARBA" id="ARBA00049322"/>
    </source>
</evidence>
<comment type="catalytic activity">
    <reaction evidence="13">
        <text>9-octadecanoyloxy-octadecanoate + H2O = 9-hydroxy-octadecanoate + octadecanoate + H(+)</text>
        <dbReference type="Rhea" id="RHEA:52096"/>
        <dbReference type="ChEBI" id="CHEBI:15377"/>
        <dbReference type="ChEBI" id="CHEBI:15378"/>
        <dbReference type="ChEBI" id="CHEBI:25629"/>
        <dbReference type="ChEBI" id="CHEBI:136286"/>
        <dbReference type="ChEBI" id="CHEBI:136373"/>
    </reaction>
    <physiologicalReaction direction="left-to-right" evidence="13">
        <dbReference type="Rhea" id="RHEA:52097"/>
    </physiologicalReaction>
</comment>
<evidence type="ECO:0000256" key="13">
    <source>
        <dbReference type="ARBA" id="ARBA00049221"/>
    </source>
</evidence>
<evidence type="ECO:0000313" key="19">
    <source>
        <dbReference type="EMBL" id="KAE9532184.1"/>
    </source>
</evidence>
<dbReference type="PANTHER" id="PTHR10989:SF16">
    <property type="entry name" value="AT02829P-RELATED"/>
    <property type="match status" value="1"/>
</dbReference>
<evidence type="ECO:0000313" key="20">
    <source>
        <dbReference type="Proteomes" id="UP000475862"/>
    </source>
</evidence>
<evidence type="ECO:0000256" key="12">
    <source>
        <dbReference type="ARBA" id="ARBA00048800"/>
    </source>
</evidence>
<gene>
    <name evidence="19" type="ORF">AGLY_010386</name>
</gene>
<comment type="catalytic activity">
    <reaction evidence="1">
        <text>9-(9Z-hexadecenoyloxy)-octadecanoate + H2O = (9Z)-hexadecenoate + 9-hydroxy-octadecanoate + H(+)</text>
        <dbReference type="Rhea" id="RHEA:52068"/>
        <dbReference type="ChEBI" id="CHEBI:15377"/>
        <dbReference type="ChEBI" id="CHEBI:15378"/>
        <dbReference type="ChEBI" id="CHEBI:32372"/>
        <dbReference type="ChEBI" id="CHEBI:136286"/>
        <dbReference type="ChEBI" id="CHEBI:136309"/>
    </reaction>
    <physiologicalReaction direction="left-to-right" evidence="1">
        <dbReference type="Rhea" id="RHEA:52069"/>
    </physiologicalReaction>
</comment>
<dbReference type="PANTHER" id="PTHR10989">
    <property type="entry name" value="ANDROGEN-INDUCED PROTEIN 1-RELATED"/>
    <property type="match status" value="1"/>
</dbReference>
<comment type="catalytic activity">
    <reaction evidence="12">
        <text>9-(9Z-octadecenoyloxy)-octadecanoate + H2O = 9-hydroxy-octadecanoate + (9Z)-octadecenoate + H(+)</text>
        <dbReference type="Rhea" id="RHEA:52048"/>
        <dbReference type="ChEBI" id="CHEBI:15377"/>
        <dbReference type="ChEBI" id="CHEBI:15378"/>
        <dbReference type="ChEBI" id="CHEBI:30823"/>
        <dbReference type="ChEBI" id="CHEBI:136282"/>
        <dbReference type="ChEBI" id="CHEBI:136286"/>
    </reaction>
    <physiologicalReaction direction="left-to-right" evidence="12">
        <dbReference type="Rhea" id="RHEA:52049"/>
    </physiologicalReaction>
</comment>
<evidence type="ECO:0000256" key="17">
    <source>
        <dbReference type="SAM" id="MobiDB-lite"/>
    </source>
</evidence>